<proteinExistence type="predicted"/>
<dbReference type="AlphaFoldDB" id="A0A6J4UEN1"/>
<evidence type="ECO:0000256" key="1">
    <source>
        <dbReference type="SAM" id="MobiDB-lite"/>
    </source>
</evidence>
<name>A0A6J4UEN1_9BACT</name>
<evidence type="ECO:0000313" key="2">
    <source>
        <dbReference type="EMBL" id="CAA9546111.1"/>
    </source>
</evidence>
<feature type="non-terminal residue" evidence="2">
    <location>
        <position position="1"/>
    </location>
</feature>
<feature type="non-terminal residue" evidence="2">
    <location>
        <position position="45"/>
    </location>
</feature>
<accession>A0A6J4UEN1</accession>
<organism evidence="2">
    <name type="scientific">uncultured Thermomicrobiales bacterium</name>
    <dbReference type="NCBI Taxonomy" id="1645740"/>
    <lineage>
        <taxon>Bacteria</taxon>
        <taxon>Pseudomonadati</taxon>
        <taxon>Thermomicrobiota</taxon>
        <taxon>Thermomicrobia</taxon>
        <taxon>Thermomicrobiales</taxon>
        <taxon>environmental samples</taxon>
    </lineage>
</organism>
<feature type="region of interest" description="Disordered" evidence="1">
    <location>
        <begin position="1"/>
        <end position="45"/>
    </location>
</feature>
<dbReference type="EMBL" id="CADCWH010000082">
    <property type="protein sequence ID" value="CAA9546111.1"/>
    <property type="molecule type" value="Genomic_DNA"/>
</dbReference>
<gene>
    <name evidence="2" type="ORF">AVDCRST_MAG70-526</name>
</gene>
<feature type="compositionally biased region" description="Basic residues" evidence="1">
    <location>
        <begin position="8"/>
        <end position="18"/>
    </location>
</feature>
<sequence>GEWTTHRDRARKRRRRHPLPGQGRGRRRSDGLTCRSAADRDGLPV</sequence>
<reference evidence="2" key="1">
    <citation type="submission" date="2020-02" db="EMBL/GenBank/DDBJ databases">
        <authorList>
            <person name="Meier V. D."/>
        </authorList>
    </citation>
    <scope>NUCLEOTIDE SEQUENCE</scope>
    <source>
        <strain evidence="2">AVDCRST_MAG70</strain>
    </source>
</reference>
<protein>
    <submittedName>
        <fullName evidence="2">Uncharacterized protein</fullName>
    </submittedName>
</protein>